<reference evidence="1 2" key="1">
    <citation type="submission" date="2020-08" db="EMBL/GenBank/DDBJ databases">
        <title>A Genomic Blueprint of the Chicken Gut Microbiome.</title>
        <authorList>
            <person name="Gilroy R."/>
            <person name="Ravi A."/>
            <person name="Getino M."/>
            <person name="Pursley I."/>
            <person name="Horton D.L."/>
            <person name="Alikhan N.-F."/>
            <person name="Baker D."/>
            <person name="Gharbi K."/>
            <person name="Hall N."/>
            <person name="Watson M."/>
            <person name="Adriaenssens E.M."/>
            <person name="Foster-Nyarko E."/>
            <person name="Jarju S."/>
            <person name="Secka A."/>
            <person name="Antonio M."/>
            <person name="Oren A."/>
            <person name="Chaudhuri R."/>
            <person name="La Ragione R.M."/>
            <person name="Hildebrand F."/>
            <person name="Pallen M.J."/>
        </authorList>
    </citation>
    <scope>NUCLEOTIDE SEQUENCE [LARGE SCALE GENOMIC DNA]</scope>
    <source>
        <strain evidence="1 2">A46</strain>
    </source>
</reference>
<sequence>MSAEKDRYLDSIDPLERSNLLKIMKGTFEKLDREFIDELVEVEGFFYEEDEEAINFESHKNSMILEYINKCEVPEEFDLEESVFDLSRKIVHFIFRNGIIEDMHAGKYGYDEFLKIPENTPPEVISQLSNKDMMALNKYMMDRVGYILQLLQNAEYTKLHYILDQEKYNGDDWDRPNIEKIEKDTEDLMLIEFSRQKNIDH</sequence>
<keyword evidence="2" id="KW-1185">Reference proteome</keyword>
<organism evidence="1 2">
    <name type="scientific">Solibacillus faecavium</name>
    <dbReference type="NCBI Taxonomy" id="2762221"/>
    <lineage>
        <taxon>Bacteria</taxon>
        <taxon>Bacillati</taxon>
        <taxon>Bacillota</taxon>
        <taxon>Bacilli</taxon>
        <taxon>Bacillales</taxon>
        <taxon>Caryophanaceae</taxon>
        <taxon>Solibacillus</taxon>
    </lineage>
</organism>
<evidence type="ECO:0000313" key="2">
    <source>
        <dbReference type="Proteomes" id="UP000619101"/>
    </source>
</evidence>
<protein>
    <submittedName>
        <fullName evidence="1">Uncharacterized protein</fullName>
    </submittedName>
</protein>
<comment type="caution">
    <text evidence="1">The sequence shown here is derived from an EMBL/GenBank/DDBJ whole genome shotgun (WGS) entry which is preliminary data.</text>
</comment>
<evidence type="ECO:0000313" key="1">
    <source>
        <dbReference type="EMBL" id="MBD8036652.1"/>
    </source>
</evidence>
<dbReference type="Proteomes" id="UP000619101">
    <property type="component" value="Unassembled WGS sequence"/>
</dbReference>
<gene>
    <name evidence="1" type="ORF">H9635_07855</name>
</gene>
<name>A0ABR8XXI6_9BACL</name>
<dbReference type="RefSeq" id="WP_191699639.1">
    <property type="nucleotide sequence ID" value="NZ_JACSPZ010000003.1"/>
</dbReference>
<proteinExistence type="predicted"/>
<accession>A0ABR8XXI6</accession>
<dbReference type="EMBL" id="JACSPZ010000003">
    <property type="protein sequence ID" value="MBD8036652.1"/>
    <property type="molecule type" value="Genomic_DNA"/>
</dbReference>